<comment type="caution">
    <text evidence="1">The sequence shown here is derived from an EMBL/GenBank/DDBJ whole genome shotgun (WGS) entry which is preliminary data.</text>
</comment>
<dbReference type="EMBL" id="BMLN01000003">
    <property type="protein sequence ID" value="GGN95761.1"/>
    <property type="molecule type" value="Genomic_DNA"/>
</dbReference>
<gene>
    <name evidence="1" type="ORF">GCM10010969_11950</name>
</gene>
<keyword evidence="2" id="KW-1185">Reference proteome</keyword>
<dbReference type="Proteomes" id="UP000606653">
    <property type="component" value="Unassembled WGS sequence"/>
</dbReference>
<protein>
    <recommendedName>
        <fullName evidence="3">SbsC C-terminal domain-containing protein</fullName>
    </recommendedName>
</protein>
<proteinExistence type="predicted"/>
<dbReference type="Gene3D" id="1.20.1270.90">
    <property type="entry name" value="AF1782-like"/>
    <property type="match status" value="1"/>
</dbReference>
<accession>A0ABQ2KWY2</accession>
<dbReference type="RefSeq" id="WP_018977488.1">
    <property type="nucleotide sequence ID" value="NZ_BMLN01000003.1"/>
</dbReference>
<evidence type="ECO:0000313" key="2">
    <source>
        <dbReference type="Proteomes" id="UP000606653"/>
    </source>
</evidence>
<name>A0ABQ2KWY2_9BACL</name>
<evidence type="ECO:0000313" key="1">
    <source>
        <dbReference type="EMBL" id="GGN95761.1"/>
    </source>
</evidence>
<sequence length="360" mass="40322">MKMNSKVFVRTSAAALAVAVSFGGFGLQPSIQAAAPAVSSTAPVSLNYLSDPVRTDLMNLNDMRQETLKITESYNYDNNPNAYKYYDLLKIQDKAYKITMDPAATQAELSALKREYEQKLNDYIDQFIYDSEVAKLLATLNYMLSLNESNLNPYERAKLNAVRDSLAFVTQIGWQEKGNYMRTFKEVYLPRAAKASELYSYNPSTYQQRISEYRADIKNRLDALGGGSAAYTASINAFNQAASLLDQMVASGSNYNQVRMAAGNLEVRYTTLKAELKSGTPLPEDARQPLQTQINYAWKLMEQPKGIRSGQTPQSAFGDLRRAIRKAEAVLKKATTREELTRAHEELTKAISVFNGRKKP</sequence>
<organism evidence="1 2">
    <name type="scientific">Saccharibacillus kuerlensis</name>
    <dbReference type="NCBI Taxonomy" id="459527"/>
    <lineage>
        <taxon>Bacteria</taxon>
        <taxon>Bacillati</taxon>
        <taxon>Bacillota</taxon>
        <taxon>Bacilli</taxon>
        <taxon>Bacillales</taxon>
        <taxon>Paenibacillaceae</taxon>
        <taxon>Saccharibacillus</taxon>
    </lineage>
</organism>
<reference evidence="2" key="1">
    <citation type="journal article" date="2019" name="Int. J. Syst. Evol. Microbiol.">
        <title>The Global Catalogue of Microorganisms (GCM) 10K type strain sequencing project: providing services to taxonomists for standard genome sequencing and annotation.</title>
        <authorList>
            <consortium name="The Broad Institute Genomics Platform"/>
            <consortium name="The Broad Institute Genome Sequencing Center for Infectious Disease"/>
            <person name="Wu L."/>
            <person name="Ma J."/>
        </authorList>
    </citation>
    <scope>NUCLEOTIDE SEQUENCE [LARGE SCALE GENOMIC DNA]</scope>
    <source>
        <strain evidence="2">CGMCC 1.6964</strain>
    </source>
</reference>
<evidence type="ECO:0008006" key="3">
    <source>
        <dbReference type="Google" id="ProtNLM"/>
    </source>
</evidence>